<dbReference type="EMBL" id="MGJV01000019">
    <property type="protein sequence ID" value="OGN14889.1"/>
    <property type="molecule type" value="Genomic_DNA"/>
</dbReference>
<reference evidence="1 2" key="1">
    <citation type="journal article" date="2016" name="Nat. Commun.">
        <title>Thousands of microbial genomes shed light on interconnected biogeochemical processes in an aquifer system.</title>
        <authorList>
            <person name="Anantharaman K."/>
            <person name="Brown C.T."/>
            <person name="Hug L.A."/>
            <person name="Sharon I."/>
            <person name="Castelle C.J."/>
            <person name="Probst A.J."/>
            <person name="Thomas B.C."/>
            <person name="Singh A."/>
            <person name="Wilkins M.J."/>
            <person name="Karaoz U."/>
            <person name="Brodie E.L."/>
            <person name="Williams K.H."/>
            <person name="Hubbard S.S."/>
            <person name="Banfield J.F."/>
        </authorList>
    </citation>
    <scope>NUCLEOTIDE SEQUENCE [LARGE SCALE GENOMIC DNA]</scope>
</reference>
<name>A0A1F8FRC4_9BACT</name>
<protein>
    <submittedName>
        <fullName evidence="1">Uncharacterized protein</fullName>
    </submittedName>
</protein>
<evidence type="ECO:0000313" key="1">
    <source>
        <dbReference type="EMBL" id="OGN14889.1"/>
    </source>
</evidence>
<sequence>MFVTKCDICKKEIKGNVVVAGADGMLSRQTFCQKCGKPVLSFLNKIKKSKVNKKKHMNN</sequence>
<gene>
    <name evidence="1" type="ORF">A3J47_02725</name>
</gene>
<proteinExistence type="predicted"/>
<organism evidence="1 2">
    <name type="scientific">Candidatus Yanofskybacteria bacterium RIFCSPHIGHO2_02_FULL_43_22</name>
    <dbReference type="NCBI Taxonomy" id="1802681"/>
    <lineage>
        <taxon>Bacteria</taxon>
        <taxon>Candidatus Yanofskyibacteriota</taxon>
    </lineage>
</organism>
<evidence type="ECO:0000313" key="2">
    <source>
        <dbReference type="Proteomes" id="UP000176581"/>
    </source>
</evidence>
<accession>A0A1F8FRC4</accession>
<dbReference type="AlphaFoldDB" id="A0A1F8FRC4"/>
<comment type="caution">
    <text evidence="1">The sequence shown here is derived from an EMBL/GenBank/DDBJ whole genome shotgun (WGS) entry which is preliminary data.</text>
</comment>
<dbReference type="Proteomes" id="UP000176581">
    <property type="component" value="Unassembled WGS sequence"/>
</dbReference>